<dbReference type="Pfam" id="PF19031">
    <property type="entry name" value="Intu_longin_1"/>
    <property type="match status" value="1"/>
</dbReference>
<evidence type="ECO:0000256" key="2">
    <source>
        <dbReference type="SAM" id="MobiDB-lite"/>
    </source>
</evidence>
<feature type="domain" description="CCZ1/INTU second Longin" evidence="4">
    <location>
        <begin position="211"/>
        <end position="360"/>
    </location>
</feature>
<comment type="similarity">
    <text evidence="1">Belongs to the CCZ1 family.</text>
</comment>
<dbReference type="GO" id="GO:0035658">
    <property type="term" value="C:Mon1-Ccz1 complex"/>
    <property type="evidence" value="ECO:0007669"/>
    <property type="project" value="InterPro"/>
</dbReference>
<dbReference type="Pfam" id="PF19033">
    <property type="entry name" value="Intu_longin_3"/>
    <property type="match status" value="1"/>
</dbReference>
<accession>A0A226EHQ4</accession>
<dbReference type="OrthoDB" id="240546at2759"/>
<feature type="compositionally biased region" description="Polar residues" evidence="2">
    <location>
        <begin position="280"/>
        <end position="299"/>
    </location>
</feature>
<dbReference type="AlphaFoldDB" id="A0A226EHQ4"/>
<proteinExistence type="inferred from homology"/>
<evidence type="ECO:0000259" key="4">
    <source>
        <dbReference type="Pfam" id="PF19032"/>
    </source>
</evidence>
<feature type="region of interest" description="Disordered" evidence="2">
    <location>
        <begin position="273"/>
        <end position="303"/>
    </location>
</feature>
<dbReference type="InterPro" id="IPR043987">
    <property type="entry name" value="CCZ1/INTU/HSP4_longin_1"/>
</dbReference>
<dbReference type="PANTHER" id="PTHR13056:SF0">
    <property type="entry name" value="VACUOLAR FUSION PROTEIN CCZ1 HOMOLOG-RELATED"/>
    <property type="match status" value="1"/>
</dbReference>
<reference evidence="6 7" key="1">
    <citation type="submission" date="2015-12" db="EMBL/GenBank/DDBJ databases">
        <title>The genome of Folsomia candida.</title>
        <authorList>
            <person name="Faddeeva A."/>
            <person name="Derks M.F."/>
            <person name="Anvar Y."/>
            <person name="Smit S."/>
            <person name="Van Straalen N."/>
            <person name="Roelofs D."/>
        </authorList>
    </citation>
    <scope>NUCLEOTIDE SEQUENCE [LARGE SCALE GENOMIC DNA]</scope>
    <source>
        <strain evidence="6 7">VU population</strain>
        <tissue evidence="6">Whole body</tissue>
    </source>
</reference>
<protein>
    <submittedName>
        <fullName evidence="6">Vacuolar fusion protein CCZ1</fullName>
    </submittedName>
</protein>
<organism evidence="6 7">
    <name type="scientific">Folsomia candida</name>
    <name type="common">Springtail</name>
    <dbReference type="NCBI Taxonomy" id="158441"/>
    <lineage>
        <taxon>Eukaryota</taxon>
        <taxon>Metazoa</taxon>
        <taxon>Ecdysozoa</taxon>
        <taxon>Arthropoda</taxon>
        <taxon>Hexapoda</taxon>
        <taxon>Collembola</taxon>
        <taxon>Entomobryomorpha</taxon>
        <taxon>Isotomoidea</taxon>
        <taxon>Isotomidae</taxon>
        <taxon>Proisotominae</taxon>
        <taxon>Folsomia</taxon>
    </lineage>
</organism>
<name>A0A226EHQ4_FOLCA</name>
<dbReference type="Proteomes" id="UP000198287">
    <property type="component" value="Unassembled WGS sequence"/>
</dbReference>
<dbReference type="PANTHER" id="PTHR13056">
    <property type="entry name" value="VACUOLAR FUSION PROTEIN CCZ1 HOMOLOG-RELATED"/>
    <property type="match status" value="1"/>
</dbReference>
<dbReference type="STRING" id="158441.A0A226EHQ4"/>
<keyword evidence="7" id="KW-1185">Reference proteome</keyword>
<dbReference type="OMA" id="DCQALHT"/>
<dbReference type="Pfam" id="PF19032">
    <property type="entry name" value="Intu_longin_2"/>
    <property type="match status" value="1"/>
</dbReference>
<feature type="domain" description="CCZ1/INTU/HSP4 first Longin" evidence="3">
    <location>
        <begin position="17"/>
        <end position="140"/>
    </location>
</feature>
<dbReference type="InterPro" id="IPR043988">
    <property type="entry name" value="CCZ1/INTU_longin_2"/>
</dbReference>
<dbReference type="InterPro" id="IPR043989">
    <property type="entry name" value="CCZ1/INTU/HSP4_longin_3"/>
</dbReference>
<dbReference type="EMBL" id="LNIX01000003">
    <property type="protein sequence ID" value="OXA56758.1"/>
    <property type="molecule type" value="Genomic_DNA"/>
</dbReference>
<evidence type="ECO:0000313" key="6">
    <source>
        <dbReference type="EMBL" id="OXA56758.1"/>
    </source>
</evidence>
<evidence type="ECO:0000256" key="1">
    <source>
        <dbReference type="ARBA" id="ARBA00005352"/>
    </source>
</evidence>
<dbReference type="InterPro" id="IPR013176">
    <property type="entry name" value="Ccz1"/>
</dbReference>
<comment type="caution">
    <text evidence="6">The sequence shown here is derived from an EMBL/GenBank/DDBJ whole genome shotgun (WGS) entry which is preliminary data.</text>
</comment>
<dbReference type="GO" id="GO:0016192">
    <property type="term" value="P:vesicle-mediated transport"/>
    <property type="evidence" value="ECO:0007669"/>
    <property type="project" value="InterPro"/>
</dbReference>
<sequence length="490" mass="56165">MEANGQNTTRSAQIKELYVFNSKFGNDTDNEMGKVLYCYPGDTTHPDTQLKEIGLCEAIVKFAQTFNSKEPCDSLHTLKLRHVYYQPEDGYWFILVLSVPSVVKSSPDGVECVEYLDDQIQDTVFHAILKRLYEKFVLLNDKFETMVQEIGLVELRTRLKKCYDIWVQRIDVNQSGIADIFRGLQFLPLSRDAFLRVQCFINHLVVSWPQIKHVVLLQREKLIWSGVDQSHIQLLYDYLVNDLLSQHFLSGVDKQSTFGVIMKRESHLTLGSSSSSTLTQFQPPGSITNSRSQSLNASQSEDDDNASFITASSSHTINGQKMSSKFHMLIYKAEQTYLTILIPGSSTFDRQYISKIEGFLNLNFTSIARDLSKVYRLSSGSGLSNGMDNQSGVKYIYFNNLNFAEKICPGYQCDLEAYKLLTDLKQDLSKMNENGEIITKMVSDNWLVAKVSNKREFYAIFNHKNSNLLEIDEEMRKLTEDHLRNIFFQE</sequence>
<evidence type="ECO:0000259" key="5">
    <source>
        <dbReference type="Pfam" id="PF19033"/>
    </source>
</evidence>
<gene>
    <name evidence="6" type="ORF">Fcan01_07035</name>
</gene>
<evidence type="ECO:0000259" key="3">
    <source>
        <dbReference type="Pfam" id="PF19031"/>
    </source>
</evidence>
<feature type="domain" description="CCZ1/INTU/HPS4 third Longin" evidence="5">
    <location>
        <begin position="393"/>
        <end position="478"/>
    </location>
</feature>
<evidence type="ECO:0000313" key="7">
    <source>
        <dbReference type="Proteomes" id="UP000198287"/>
    </source>
</evidence>